<sequence>MLARLGRYYVFMAHVSAAERRPQLIKAAIDLMSREGVAAGSTRAIAAELGVAQATVHYIFGTKEGLYRAVMEQLTQDLVAQVERATPEDAGFEETIRVLAAALWRTVREQPGSHRMLTELTTFAMRSPQLSEVLASHYRGLIEVTAKLVAEAAERSGQPLAQPAEAIARWILASFDGLTDMHLSLPDEEAEEVCLQVLVSSVTALAGG</sequence>
<feature type="DNA-binding region" description="H-T-H motif" evidence="5">
    <location>
        <begin position="41"/>
        <end position="60"/>
    </location>
</feature>
<dbReference type="SUPFAM" id="SSF48498">
    <property type="entry name" value="Tetracyclin repressor-like, C-terminal domain"/>
    <property type="match status" value="1"/>
</dbReference>
<evidence type="ECO:0000256" key="3">
    <source>
        <dbReference type="ARBA" id="ARBA00023125"/>
    </source>
</evidence>
<dbReference type="InterPro" id="IPR009057">
    <property type="entry name" value="Homeodomain-like_sf"/>
</dbReference>
<name>A0A917PDE0_9ACTN</name>
<dbReference type="Pfam" id="PF13977">
    <property type="entry name" value="TetR_C_6"/>
    <property type="match status" value="1"/>
</dbReference>
<dbReference type="InterPro" id="IPR039538">
    <property type="entry name" value="BetI_C"/>
</dbReference>
<protein>
    <submittedName>
        <fullName evidence="7">TetR family transcriptional regulator</fullName>
    </submittedName>
</protein>
<evidence type="ECO:0000313" key="8">
    <source>
        <dbReference type="Proteomes" id="UP000625682"/>
    </source>
</evidence>
<dbReference type="PANTHER" id="PTHR30055">
    <property type="entry name" value="HTH-TYPE TRANSCRIPTIONAL REGULATOR RUTR"/>
    <property type="match status" value="1"/>
</dbReference>
<gene>
    <name evidence="7" type="ORF">GCM10012282_80400</name>
</gene>
<dbReference type="InterPro" id="IPR036271">
    <property type="entry name" value="Tet_transcr_reg_TetR-rel_C_sf"/>
</dbReference>
<evidence type="ECO:0000256" key="1">
    <source>
        <dbReference type="ARBA" id="ARBA00022491"/>
    </source>
</evidence>
<proteinExistence type="predicted"/>
<dbReference type="PANTHER" id="PTHR30055:SF146">
    <property type="entry name" value="HTH-TYPE TRANSCRIPTIONAL DUAL REGULATOR CECR"/>
    <property type="match status" value="1"/>
</dbReference>
<dbReference type="AlphaFoldDB" id="A0A917PDE0"/>
<dbReference type="Gene3D" id="1.10.357.10">
    <property type="entry name" value="Tetracycline Repressor, domain 2"/>
    <property type="match status" value="1"/>
</dbReference>
<dbReference type="GO" id="GO:0000976">
    <property type="term" value="F:transcription cis-regulatory region binding"/>
    <property type="evidence" value="ECO:0007669"/>
    <property type="project" value="TreeGrafter"/>
</dbReference>
<reference evidence="7" key="1">
    <citation type="journal article" date="2014" name="Int. J. Syst. Evol. Microbiol.">
        <title>Complete genome sequence of Corynebacterium casei LMG S-19264T (=DSM 44701T), isolated from a smear-ripened cheese.</title>
        <authorList>
            <consortium name="US DOE Joint Genome Institute (JGI-PGF)"/>
            <person name="Walter F."/>
            <person name="Albersmeier A."/>
            <person name="Kalinowski J."/>
            <person name="Ruckert C."/>
        </authorList>
    </citation>
    <scope>NUCLEOTIDE SEQUENCE</scope>
    <source>
        <strain evidence="7">CGMCC 4.7272</strain>
    </source>
</reference>
<keyword evidence="3 5" id="KW-0238">DNA-binding</keyword>
<dbReference type="EMBL" id="BMMU01000070">
    <property type="protein sequence ID" value="GGJ71455.1"/>
    <property type="molecule type" value="Genomic_DNA"/>
</dbReference>
<accession>A0A917PDE0</accession>
<dbReference type="PROSITE" id="PS50977">
    <property type="entry name" value="HTH_TETR_2"/>
    <property type="match status" value="1"/>
</dbReference>
<dbReference type="InterPro" id="IPR001647">
    <property type="entry name" value="HTH_TetR"/>
</dbReference>
<organism evidence="7 8">
    <name type="scientific">Streptomyces lacrimifluminis</name>
    <dbReference type="NCBI Taxonomy" id="1500077"/>
    <lineage>
        <taxon>Bacteria</taxon>
        <taxon>Bacillati</taxon>
        <taxon>Actinomycetota</taxon>
        <taxon>Actinomycetes</taxon>
        <taxon>Kitasatosporales</taxon>
        <taxon>Streptomycetaceae</taxon>
        <taxon>Streptomyces</taxon>
    </lineage>
</organism>
<dbReference type="Pfam" id="PF00440">
    <property type="entry name" value="TetR_N"/>
    <property type="match status" value="1"/>
</dbReference>
<dbReference type="GO" id="GO:0003700">
    <property type="term" value="F:DNA-binding transcription factor activity"/>
    <property type="evidence" value="ECO:0007669"/>
    <property type="project" value="TreeGrafter"/>
</dbReference>
<evidence type="ECO:0000256" key="5">
    <source>
        <dbReference type="PROSITE-ProRule" id="PRU00335"/>
    </source>
</evidence>
<dbReference type="Proteomes" id="UP000625682">
    <property type="component" value="Unassembled WGS sequence"/>
</dbReference>
<dbReference type="InterPro" id="IPR050109">
    <property type="entry name" value="HTH-type_TetR-like_transc_reg"/>
</dbReference>
<evidence type="ECO:0000256" key="2">
    <source>
        <dbReference type="ARBA" id="ARBA00023015"/>
    </source>
</evidence>
<dbReference type="Gene3D" id="1.10.10.60">
    <property type="entry name" value="Homeodomain-like"/>
    <property type="match status" value="1"/>
</dbReference>
<evidence type="ECO:0000259" key="6">
    <source>
        <dbReference type="PROSITE" id="PS50977"/>
    </source>
</evidence>
<dbReference type="SUPFAM" id="SSF46689">
    <property type="entry name" value="Homeodomain-like"/>
    <property type="match status" value="1"/>
</dbReference>
<keyword evidence="8" id="KW-1185">Reference proteome</keyword>
<evidence type="ECO:0000313" key="7">
    <source>
        <dbReference type="EMBL" id="GGJ71455.1"/>
    </source>
</evidence>
<feature type="domain" description="HTH tetR-type" evidence="6">
    <location>
        <begin position="18"/>
        <end position="78"/>
    </location>
</feature>
<keyword evidence="4" id="KW-0804">Transcription</keyword>
<keyword evidence="1" id="KW-0678">Repressor</keyword>
<reference evidence="7" key="2">
    <citation type="submission" date="2020-09" db="EMBL/GenBank/DDBJ databases">
        <authorList>
            <person name="Sun Q."/>
            <person name="Zhou Y."/>
        </authorList>
    </citation>
    <scope>NUCLEOTIDE SEQUENCE</scope>
    <source>
        <strain evidence="7">CGMCC 4.7272</strain>
    </source>
</reference>
<keyword evidence="2" id="KW-0805">Transcription regulation</keyword>
<dbReference type="PRINTS" id="PR00455">
    <property type="entry name" value="HTHTETR"/>
</dbReference>
<comment type="caution">
    <text evidence="7">The sequence shown here is derived from an EMBL/GenBank/DDBJ whole genome shotgun (WGS) entry which is preliminary data.</text>
</comment>
<evidence type="ECO:0000256" key="4">
    <source>
        <dbReference type="ARBA" id="ARBA00023163"/>
    </source>
</evidence>